<name>A0ACC4CNW0_POPAL</name>
<evidence type="ECO:0000313" key="2">
    <source>
        <dbReference type="Proteomes" id="UP000309997"/>
    </source>
</evidence>
<organism evidence="1 2">
    <name type="scientific">Populus alba</name>
    <name type="common">White poplar</name>
    <dbReference type="NCBI Taxonomy" id="43335"/>
    <lineage>
        <taxon>Eukaryota</taxon>
        <taxon>Viridiplantae</taxon>
        <taxon>Streptophyta</taxon>
        <taxon>Embryophyta</taxon>
        <taxon>Tracheophyta</taxon>
        <taxon>Spermatophyta</taxon>
        <taxon>Magnoliopsida</taxon>
        <taxon>eudicotyledons</taxon>
        <taxon>Gunneridae</taxon>
        <taxon>Pentapetalae</taxon>
        <taxon>rosids</taxon>
        <taxon>fabids</taxon>
        <taxon>Malpighiales</taxon>
        <taxon>Salicaceae</taxon>
        <taxon>Saliceae</taxon>
        <taxon>Populus</taxon>
    </lineage>
</organism>
<dbReference type="EMBL" id="RCHU02000003">
    <property type="protein sequence ID" value="KAL3599642.1"/>
    <property type="molecule type" value="Genomic_DNA"/>
</dbReference>
<accession>A0ACC4CNW0</accession>
<comment type="caution">
    <text evidence="1">The sequence shown here is derived from an EMBL/GenBank/DDBJ whole genome shotgun (WGS) entry which is preliminary data.</text>
</comment>
<evidence type="ECO:0000313" key="1">
    <source>
        <dbReference type="EMBL" id="KAL3599642.1"/>
    </source>
</evidence>
<gene>
    <name evidence="1" type="ORF">D5086_007560</name>
</gene>
<keyword evidence="2" id="KW-1185">Reference proteome</keyword>
<dbReference type="Proteomes" id="UP000309997">
    <property type="component" value="Unassembled WGS sequence"/>
</dbReference>
<sequence length="99" mass="10840">MKPFVRGLGAEMSRTLGLGQWAVQAEAETQQHWMHRKFYGKFQKDGKLCKVVAAFISLGESIGNNTEIPCIVWVLASLVPAVVCSPVIEADCNPSTLFS</sequence>
<protein>
    <submittedName>
        <fullName evidence="1">Uncharacterized protein</fullName>
    </submittedName>
</protein>
<proteinExistence type="predicted"/>
<reference evidence="1 2" key="1">
    <citation type="journal article" date="2024" name="Plant Biotechnol. J.">
        <title>Genome and CRISPR/Cas9 system of a widespread forest tree (Populus alba) in the world.</title>
        <authorList>
            <person name="Liu Y.J."/>
            <person name="Jiang P.F."/>
            <person name="Han X.M."/>
            <person name="Li X.Y."/>
            <person name="Wang H.M."/>
            <person name="Wang Y.J."/>
            <person name="Wang X.X."/>
            <person name="Zeng Q.Y."/>
        </authorList>
    </citation>
    <scope>NUCLEOTIDE SEQUENCE [LARGE SCALE GENOMIC DNA]</scope>
    <source>
        <strain evidence="2">cv. PAL-ZL1</strain>
    </source>
</reference>